<dbReference type="EMBL" id="FWFS01000003">
    <property type="protein sequence ID" value="SLN33005.1"/>
    <property type="molecule type" value="Genomic_DNA"/>
</dbReference>
<evidence type="ECO:0000313" key="3">
    <source>
        <dbReference type="Proteomes" id="UP000193862"/>
    </source>
</evidence>
<dbReference type="RefSeq" id="WP_143267430.1">
    <property type="nucleotide sequence ID" value="NZ_FWFS01000003.1"/>
</dbReference>
<keyword evidence="3" id="KW-1185">Reference proteome</keyword>
<dbReference type="Gene3D" id="2.30.30.40">
    <property type="entry name" value="SH3 Domains"/>
    <property type="match status" value="1"/>
</dbReference>
<gene>
    <name evidence="2" type="ORF">AQS8620_01124</name>
</gene>
<sequence>MICAFCDSGRDVARVDVAPRSDSVPLCKTCAEGIKGHDVPTDHWHCLSTAMWSQEPAVQVLCWRMLNRLRDQAFAADALEMLYLEPEVLDWAQSGGSDVIHRDSNGDVLAAGDTVVLIKDLVVKGGGFTAKRGTAVTRISLLADTASQIEGRVEGQRIVILTEFVKKR</sequence>
<dbReference type="Proteomes" id="UP000193862">
    <property type="component" value="Unassembled WGS sequence"/>
</dbReference>
<proteinExistence type="predicted"/>
<evidence type="ECO:0000259" key="1">
    <source>
        <dbReference type="Pfam" id="PF03831"/>
    </source>
</evidence>
<dbReference type="SUPFAM" id="SSF82057">
    <property type="entry name" value="Prokaryotic SH3-related domain"/>
    <property type="match status" value="1"/>
</dbReference>
<protein>
    <recommendedName>
        <fullName evidence="1">Protein YjdM C-terminal domain-containing protein</fullName>
    </recommendedName>
</protein>
<dbReference type="OrthoDB" id="9810131at2"/>
<evidence type="ECO:0000313" key="2">
    <source>
        <dbReference type="EMBL" id="SLN33005.1"/>
    </source>
</evidence>
<accession>A0A1Y5S604</accession>
<dbReference type="InterPro" id="IPR013988">
    <property type="entry name" value="YjdM_C"/>
</dbReference>
<dbReference type="Pfam" id="PF03831">
    <property type="entry name" value="YjdM"/>
    <property type="match status" value="1"/>
</dbReference>
<feature type="domain" description="Protein YjdM C-terminal" evidence="1">
    <location>
        <begin position="101"/>
        <end position="167"/>
    </location>
</feature>
<name>A0A1Y5S604_9RHOB</name>
<dbReference type="AlphaFoldDB" id="A0A1Y5S604"/>
<reference evidence="2 3" key="1">
    <citation type="submission" date="2017-03" db="EMBL/GenBank/DDBJ databases">
        <authorList>
            <person name="Afonso C.L."/>
            <person name="Miller P.J."/>
            <person name="Scott M.A."/>
            <person name="Spackman E."/>
            <person name="Goraichik I."/>
            <person name="Dimitrov K.M."/>
            <person name="Suarez D.L."/>
            <person name="Swayne D.E."/>
        </authorList>
    </citation>
    <scope>NUCLEOTIDE SEQUENCE [LARGE SCALE GENOMIC DNA]</scope>
    <source>
        <strain evidence="2 3">CECT 8620</strain>
    </source>
</reference>
<organism evidence="2 3">
    <name type="scientific">Aquimixticola soesokkakensis</name>
    <dbReference type="NCBI Taxonomy" id="1519096"/>
    <lineage>
        <taxon>Bacteria</taxon>
        <taxon>Pseudomonadati</taxon>
        <taxon>Pseudomonadota</taxon>
        <taxon>Alphaproteobacteria</taxon>
        <taxon>Rhodobacterales</taxon>
        <taxon>Paracoccaceae</taxon>
        <taxon>Aquimixticola</taxon>
    </lineage>
</organism>